<name>A0A1I2TTF6_9CORY</name>
<feature type="signal peptide" evidence="3">
    <location>
        <begin position="1"/>
        <end position="29"/>
    </location>
</feature>
<keyword evidence="5" id="KW-1185">Reference proteome</keyword>
<gene>
    <name evidence="4" type="ORF">SAMN05660282_01601</name>
</gene>
<reference evidence="4 5" key="1">
    <citation type="submission" date="2016-10" db="EMBL/GenBank/DDBJ databases">
        <authorList>
            <person name="de Groot N.N."/>
        </authorList>
    </citation>
    <scope>NUCLEOTIDE SEQUENCE [LARGE SCALE GENOMIC DNA]</scope>
    <source>
        <strain>J11</strain>
        <strain evidence="5">PG 39</strain>
    </source>
</reference>
<keyword evidence="2" id="KW-0812">Transmembrane</keyword>
<accession>A0A1I2TTF6</accession>
<keyword evidence="3" id="KW-0732">Signal</keyword>
<protein>
    <recommendedName>
        <fullName evidence="6">Secreted protein</fullName>
    </recommendedName>
</protein>
<feature type="chain" id="PRO_5011566621" description="Secreted protein" evidence="3">
    <location>
        <begin position="30"/>
        <end position="105"/>
    </location>
</feature>
<proteinExistence type="predicted"/>
<evidence type="ECO:0000256" key="2">
    <source>
        <dbReference type="SAM" id="Phobius"/>
    </source>
</evidence>
<sequence length="105" mass="10752">MKLISRKSLVAVACSAAMITGATVAPAMAADKPATISSQLGNLGKKDDATTTTTAAATGTSEKKAEPAGSVESPKELGEWAKAIAAIISTLTAIWTFVQKFLLKK</sequence>
<evidence type="ECO:0000313" key="5">
    <source>
        <dbReference type="Proteomes" id="UP000199065"/>
    </source>
</evidence>
<dbReference type="EMBL" id="FOPJ01000010">
    <property type="protein sequence ID" value="SFG68202.1"/>
    <property type="molecule type" value="Genomic_DNA"/>
</dbReference>
<organism evidence="4 5">
    <name type="scientific">Corynebacterium spheniscorum</name>
    <dbReference type="NCBI Taxonomy" id="185761"/>
    <lineage>
        <taxon>Bacteria</taxon>
        <taxon>Bacillati</taxon>
        <taxon>Actinomycetota</taxon>
        <taxon>Actinomycetes</taxon>
        <taxon>Mycobacteriales</taxon>
        <taxon>Corynebacteriaceae</taxon>
        <taxon>Corynebacterium</taxon>
    </lineage>
</organism>
<keyword evidence="2" id="KW-0472">Membrane</keyword>
<keyword evidence="2" id="KW-1133">Transmembrane helix</keyword>
<evidence type="ECO:0008006" key="6">
    <source>
        <dbReference type="Google" id="ProtNLM"/>
    </source>
</evidence>
<evidence type="ECO:0000313" key="4">
    <source>
        <dbReference type="EMBL" id="SFG68202.1"/>
    </source>
</evidence>
<feature type="transmembrane region" description="Helical" evidence="2">
    <location>
        <begin position="80"/>
        <end position="98"/>
    </location>
</feature>
<evidence type="ECO:0000256" key="3">
    <source>
        <dbReference type="SAM" id="SignalP"/>
    </source>
</evidence>
<dbReference type="RefSeq" id="WP_092286221.1">
    <property type="nucleotide sequence ID" value="NZ_FOPJ01000010.1"/>
</dbReference>
<evidence type="ECO:0000256" key="1">
    <source>
        <dbReference type="SAM" id="MobiDB-lite"/>
    </source>
</evidence>
<dbReference type="AlphaFoldDB" id="A0A1I2TTF6"/>
<dbReference type="Proteomes" id="UP000199065">
    <property type="component" value="Unassembled WGS sequence"/>
</dbReference>
<feature type="region of interest" description="Disordered" evidence="1">
    <location>
        <begin position="39"/>
        <end position="74"/>
    </location>
</feature>
<feature type="compositionally biased region" description="Low complexity" evidence="1">
    <location>
        <begin position="50"/>
        <end position="60"/>
    </location>
</feature>